<proteinExistence type="predicted"/>
<evidence type="ECO:0000313" key="2">
    <source>
        <dbReference type="EMBL" id="KZV36596.1"/>
    </source>
</evidence>
<evidence type="ECO:0000313" key="3">
    <source>
        <dbReference type="Proteomes" id="UP000250235"/>
    </source>
</evidence>
<sequence>MGNGIDQMNLQSVQPGYLKILQMGNADPRPKSRKTNTSPSQLGGRHSNPIVTTPMIALDFSGTTQQSASHNVASNQVIKSICQRLNMYACMPININAQCIQCIIRKTEHMSINSTCQFHVIHISKSHNINHNMFTLKAAKGCSNSYLNSSKFYLTDNSNHGRTHGRRNHLSPGSKITAAVFLELKSVQELKSTRNAHPKAHASRRFTDLTARRHGTSRSSSNR</sequence>
<protein>
    <submittedName>
        <fullName evidence="2">Uncharacterized protein</fullName>
    </submittedName>
</protein>
<evidence type="ECO:0000256" key="1">
    <source>
        <dbReference type="SAM" id="MobiDB-lite"/>
    </source>
</evidence>
<feature type="region of interest" description="Disordered" evidence="1">
    <location>
        <begin position="23"/>
        <end position="49"/>
    </location>
</feature>
<keyword evidence="3" id="KW-1185">Reference proteome</keyword>
<dbReference type="EMBL" id="KV003380">
    <property type="protein sequence ID" value="KZV36596.1"/>
    <property type="molecule type" value="Genomic_DNA"/>
</dbReference>
<dbReference type="AlphaFoldDB" id="A0A2Z7BQR5"/>
<organism evidence="2 3">
    <name type="scientific">Dorcoceras hygrometricum</name>
    <dbReference type="NCBI Taxonomy" id="472368"/>
    <lineage>
        <taxon>Eukaryota</taxon>
        <taxon>Viridiplantae</taxon>
        <taxon>Streptophyta</taxon>
        <taxon>Embryophyta</taxon>
        <taxon>Tracheophyta</taxon>
        <taxon>Spermatophyta</taxon>
        <taxon>Magnoliopsida</taxon>
        <taxon>eudicotyledons</taxon>
        <taxon>Gunneridae</taxon>
        <taxon>Pentapetalae</taxon>
        <taxon>asterids</taxon>
        <taxon>lamiids</taxon>
        <taxon>Lamiales</taxon>
        <taxon>Gesneriaceae</taxon>
        <taxon>Didymocarpoideae</taxon>
        <taxon>Trichosporeae</taxon>
        <taxon>Loxocarpinae</taxon>
        <taxon>Dorcoceras</taxon>
    </lineage>
</organism>
<gene>
    <name evidence="2" type="ORF">F511_42463</name>
</gene>
<name>A0A2Z7BQR5_9LAMI</name>
<accession>A0A2Z7BQR5</accession>
<feature type="region of interest" description="Disordered" evidence="1">
    <location>
        <begin position="192"/>
        <end position="223"/>
    </location>
</feature>
<feature type="compositionally biased region" description="Basic residues" evidence="1">
    <location>
        <begin position="194"/>
        <end position="204"/>
    </location>
</feature>
<dbReference type="Proteomes" id="UP000250235">
    <property type="component" value="Unassembled WGS sequence"/>
</dbReference>
<reference evidence="2 3" key="1">
    <citation type="journal article" date="2015" name="Proc. Natl. Acad. Sci. U.S.A.">
        <title>The resurrection genome of Boea hygrometrica: A blueprint for survival of dehydration.</title>
        <authorList>
            <person name="Xiao L."/>
            <person name="Yang G."/>
            <person name="Zhang L."/>
            <person name="Yang X."/>
            <person name="Zhao S."/>
            <person name="Ji Z."/>
            <person name="Zhou Q."/>
            <person name="Hu M."/>
            <person name="Wang Y."/>
            <person name="Chen M."/>
            <person name="Xu Y."/>
            <person name="Jin H."/>
            <person name="Xiao X."/>
            <person name="Hu G."/>
            <person name="Bao F."/>
            <person name="Hu Y."/>
            <person name="Wan P."/>
            <person name="Li L."/>
            <person name="Deng X."/>
            <person name="Kuang T."/>
            <person name="Xiang C."/>
            <person name="Zhu J.K."/>
            <person name="Oliver M.J."/>
            <person name="He Y."/>
        </authorList>
    </citation>
    <scope>NUCLEOTIDE SEQUENCE [LARGE SCALE GENOMIC DNA]</scope>
    <source>
        <strain evidence="3">cv. XS01</strain>
    </source>
</reference>